<dbReference type="SUPFAM" id="SSF51735">
    <property type="entry name" value="NAD(P)-binding Rossmann-fold domains"/>
    <property type="match status" value="1"/>
</dbReference>
<sequence>MIEMAVLVVGSTGRVAKEVLKIFSAEKTEVLAAARRPEAVEKLPYVTAVALDLHAPVDKLAKEIQGVEAIIFAAGSRGKDLLQTDAYGAVKLMQAAQQVGIKRFVMLSALYSLKPEKWPETLTDYYIAKFFADNYLINQNKLDYTIVQPGSLVTTPGTGLVKMAEEPGQISIADVAAVLATVVNKVATYGRIIPVVAGNQPIATALQEIE</sequence>
<dbReference type="AlphaFoldDB" id="A0A0R2AGP9"/>
<dbReference type="InterPro" id="IPR036291">
    <property type="entry name" value="NAD(P)-bd_dom_sf"/>
</dbReference>
<dbReference type="Pfam" id="PF13460">
    <property type="entry name" value="NAD_binding_10"/>
    <property type="match status" value="1"/>
</dbReference>
<keyword evidence="3" id="KW-1185">Reference proteome</keyword>
<comment type="caution">
    <text evidence="2">The sequence shown here is derived from an EMBL/GenBank/DDBJ whole genome shotgun (WGS) entry which is preliminary data.</text>
</comment>
<dbReference type="PANTHER" id="PTHR15020">
    <property type="entry name" value="FLAVIN REDUCTASE-RELATED"/>
    <property type="match status" value="1"/>
</dbReference>
<dbReference type="Gene3D" id="3.40.50.720">
    <property type="entry name" value="NAD(P)-binding Rossmann-like Domain"/>
    <property type="match status" value="1"/>
</dbReference>
<organism evidence="2 3">
    <name type="scientific">Ligilactobacillus agilis DSM 20509</name>
    <dbReference type="NCBI Taxonomy" id="1423718"/>
    <lineage>
        <taxon>Bacteria</taxon>
        <taxon>Bacillati</taxon>
        <taxon>Bacillota</taxon>
        <taxon>Bacilli</taxon>
        <taxon>Lactobacillales</taxon>
        <taxon>Lactobacillaceae</taxon>
        <taxon>Ligilactobacillus</taxon>
    </lineage>
</organism>
<gene>
    <name evidence="2" type="ORF">FC14_GL000723</name>
</gene>
<feature type="domain" description="NAD(P)-binding" evidence="1">
    <location>
        <begin position="10"/>
        <end position="184"/>
    </location>
</feature>
<dbReference type="InterPro" id="IPR016040">
    <property type="entry name" value="NAD(P)-bd_dom"/>
</dbReference>
<evidence type="ECO:0000313" key="3">
    <source>
        <dbReference type="Proteomes" id="UP000051008"/>
    </source>
</evidence>
<dbReference type="Proteomes" id="UP000051008">
    <property type="component" value="Unassembled WGS sequence"/>
</dbReference>
<name>A0A0R2AGP9_9LACO</name>
<dbReference type="PANTHER" id="PTHR15020:SF50">
    <property type="entry name" value="UPF0659 PROTEIN YMR090W"/>
    <property type="match status" value="1"/>
</dbReference>
<proteinExistence type="predicted"/>
<evidence type="ECO:0000259" key="1">
    <source>
        <dbReference type="Pfam" id="PF13460"/>
    </source>
</evidence>
<accession>A0A0R2AGP9</accession>
<dbReference type="EMBL" id="AYYP01000009">
    <property type="protein sequence ID" value="KRM65967.1"/>
    <property type="molecule type" value="Genomic_DNA"/>
</dbReference>
<reference evidence="2 3" key="1">
    <citation type="journal article" date="2015" name="Genome Announc.">
        <title>Expanding the biotechnology potential of lactobacilli through comparative genomics of 213 strains and associated genera.</title>
        <authorList>
            <person name="Sun Z."/>
            <person name="Harris H.M."/>
            <person name="McCann A."/>
            <person name="Guo C."/>
            <person name="Argimon S."/>
            <person name="Zhang W."/>
            <person name="Yang X."/>
            <person name="Jeffery I.B."/>
            <person name="Cooney J.C."/>
            <person name="Kagawa T.F."/>
            <person name="Liu W."/>
            <person name="Song Y."/>
            <person name="Salvetti E."/>
            <person name="Wrobel A."/>
            <person name="Rasinkangas P."/>
            <person name="Parkhill J."/>
            <person name="Rea M.C."/>
            <person name="O'Sullivan O."/>
            <person name="Ritari J."/>
            <person name="Douillard F.P."/>
            <person name="Paul Ross R."/>
            <person name="Yang R."/>
            <person name="Briner A.E."/>
            <person name="Felis G.E."/>
            <person name="de Vos W.M."/>
            <person name="Barrangou R."/>
            <person name="Klaenhammer T.R."/>
            <person name="Caufield P.W."/>
            <person name="Cui Y."/>
            <person name="Zhang H."/>
            <person name="O'Toole P.W."/>
        </authorList>
    </citation>
    <scope>NUCLEOTIDE SEQUENCE [LARGE SCALE GENOMIC DNA]</scope>
    <source>
        <strain evidence="2 3">DSM 20509</strain>
    </source>
</reference>
<dbReference type="PATRIC" id="fig|1423718.3.peg.756"/>
<protein>
    <submittedName>
        <fullName evidence="2">Nucleoside-diphosphate-sugar epimerase</fullName>
    </submittedName>
</protein>
<dbReference type="CDD" id="cd05243">
    <property type="entry name" value="SDR_a5"/>
    <property type="match status" value="1"/>
</dbReference>
<evidence type="ECO:0000313" key="2">
    <source>
        <dbReference type="EMBL" id="KRM65967.1"/>
    </source>
</evidence>